<dbReference type="Pfam" id="PF13349">
    <property type="entry name" value="DUF4097"/>
    <property type="match status" value="1"/>
</dbReference>
<reference evidence="2" key="1">
    <citation type="journal article" date="2014" name="Front. Microbiol.">
        <title>High frequency of phylogenetically diverse reductive dehalogenase-homologous genes in deep subseafloor sedimentary metagenomes.</title>
        <authorList>
            <person name="Kawai M."/>
            <person name="Futagami T."/>
            <person name="Toyoda A."/>
            <person name="Takaki Y."/>
            <person name="Nishi S."/>
            <person name="Hori S."/>
            <person name="Arai W."/>
            <person name="Tsubouchi T."/>
            <person name="Morono Y."/>
            <person name="Uchiyama I."/>
            <person name="Ito T."/>
            <person name="Fujiyama A."/>
            <person name="Inagaki F."/>
            <person name="Takami H."/>
        </authorList>
    </citation>
    <scope>NUCLEOTIDE SEQUENCE</scope>
    <source>
        <strain evidence="2">Expedition CK06-06</strain>
    </source>
</reference>
<accession>X0V456</accession>
<sequence>MKGLSLTFAIAFLLIASPALADKEYSFDKKESFDGSNIDMIRIDMPSGDIKLSRSQTNQIEVSFKNEIYARDKKAAERINDECVYKAETSDGEVLITVDLPRRRGSGKSIFKRIITGDWKEDINFYLRVSIPDGKTVDLISSSADLEVSQLRLDLDVRASSSDIKLQATDGNVSCDLSSGDVDVFDHTGNLSIEGKSSDIRIDGL</sequence>
<dbReference type="EMBL" id="BARS01021661">
    <property type="protein sequence ID" value="GAG06162.1"/>
    <property type="molecule type" value="Genomic_DNA"/>
</dbReference>
<feature type="non-terminal residue" evidence="2">
    <location>
        <position position="205"/>
    </location>
</feature>
<proteinExistence type="predicted"/>
<gene>
    <name evidence="2" type="ORF">S01H1_34751</name>
</gene>
<name>X0V456_9ZZZZ</name>
<dbReference type="AlphaFoldDB" id="X0V456"/>
<dbReference type="InterPro" id="IPR025164">
    <property type="entry name" value="Toastrack_DUF4097"/>
</dbReference>
<organism evidence="2">
    <name type="scientific">marine sediment metagenome</name>
    <dbReference type="NCBI Taxonomy" id="412755"/>
    <lineage>
        <taxon>unclassified sequences</taxon>
        <taxon>metagenomes</taxon>
        <taxon>ecological metagenomes</taxon>
    </lineage>
</organism>
<feature type="domain" description="DUF4097" evidence="1">
    <location>
        <begin position="135"/>
        <end position="199"/>
    </location>
</feature>
<evidence type="ECO:0000259" key="1">
    <source>
        <dbReference type="Pfam" id="PF13349"/>
    </source>
</evidence>
<evidence type="ECO:0000313" key="2">
    <source>
        <dbReference type="EMBL" id="GAG06162.1"/>
    </source>
</evidence>
<protein>
    <recommendedName>
        <fullName evidence="1">DUF4097 domain-containing protein</fullName>
    </recommendedName>
</protein>
<comment type="caution">
    <text evidence="2">The sequence shown here is derived from an EMBL/GenBank/DDBJ whole genome shotgun (WGS) entry which is preliminary data.</text>
</comment>